<evidence type="ECO:0000259" key="17">
    <source>
        <dbReference type="PROSITE" id="PS51975"/>
    </source>
</evidence>
<sequence>MPDLSHEIRLGHAPAALVCGVDEAGRGPLAGPVVAAAVILPPGKGIPAWCAGIDDSKALKAARREALFEAIRANAPAHGIGIASVEEIDEVNILRATFLAMGRAVAALGLTPAIALVDGNQRPPLPCRVETLVDGDALSLSIAAASILAKVTRDKIMGDLAREYPGYGWERNAGYGTAAHKEAIRRLGVTPHHRRSFAPVSEQLSLTL</sequence>
<dbReference type="InterPro" id="IPR001352">
    <property type="entry name" value="RNase_HII/HIII"/>
</dbReference>
<evidence type="ECO:0000256" key="16">
    <source>
        <dbReference type="RuleBase" id="RU003515"/>
    </source>
</evidence>
<dbReference type="InterPro" id="IPR012337">
    <property type="entry name" value="RNaseH-like_sf"/>
</dbReference>
<evidence type="ECO:0000256" key="2">
    <source>
        <dbReference type="ARBA" id="ARBA00001946"/>
    </source>
</evidence>
<dbReference type="PANTHER" id="PTHR10954:SF18">
    <property type="entry name" value="RIBONUCLEASE HII"/>
    <property type="match status" value="1"/>
</dbReference>
<evidence type="ECO:0000256" key="6">
    <source>
        <dbReference type="ARBA" id="ARBA00012180"/>
    </source>
</evidence>
<feature type="binding site" evidence="14 15">
    <location>
        <position position="23"/>
    </location>
    <ligand>
        <name>a divalent metal cation</name>
        <dbReference type="ChEBI" id="CHEBI:60240"/>
    </ligand>
</feature>
<dbReference type="InterPro" id="IPR036397">
    <property type="entry name" value="RNaseH_sf"/>
</dbReference>
<dbReference type="HAMAP" id="MF_00052_B">
    <property type="entry name" value="RNase_HII_B"/>
    <property type="match status" value="1"/>
</dbReference>
<comment type="cofactor">
    <cofactor evidence="14 15">
        <name>Mn(2+)</name>
        <dbReference type="ChEBI" id="CHEBI:29035"/>
    </cofactor>
    <cofactor evidence="14 15">
        <name>Mg(2+)</name>
        <dbReference type="ChEBI" id="CHEBI:18420"/>
    </cofactor>
    <text evidence="14 15">Manganese or magnesium. Binds 1 divalent metal ion per monomer in the absence of substrate. May bind a second metal ion after substrate binding.</text>
</comment>
<evidence type="ECO:0000256" key="14">
    <source>
        <dbReference type="HAMAP-Rule" id="MF_00052"/>
    </source>
</evidence>
<dbReference type="GO" id="GO:0003723">
    <property type="term" value="F:RNA binding"/>
    <property type="evidence" value="ECO:0007669"/>
    <property type="project" value="UniProtKB-UniRule"/>
</dbReference>
<dbReference type="KEGG" id="acru:HHL28_09150"/>
<evidence type="ECO:0000313" key="18">
    <source>
        <dbReference type="EMBL" id="QJE73234.1"/>
    </source>
</evidence>
<keyword evidence="8 14" id="KW-0963">Cytoplasm</keyword>
<evidence type="ECO:0000256" key="10">
    <source>
        <dbReference type="ARBA" id="ARBA00022723"/>
    </source>
</evidence>
<dbReference type="AlphaFoldDB" id="A0A858R7A0"/>
<protein>
    <recommendedName>
        <fullName evidence="7 14">Ribonuclease HII</fullName>
        <shortName evidence="14">RNase HII</shortName>
        <ecNumber evidence="6 14">3.1.26.4</ecNumber>
    </recommendedName>
</protein>
<evidence type="ECO:0000256" key="11">
    <source>
        <dbReference type="ARBA" id="ARBA00022759"/>
    </source>
</evidence>
<comment type="function">
    <text evidence="3 14 16">Endonuclease that specifically degrades the RNA of RNA-DNA hybrids.</text>
</comment>
<evidence type="ECO:0000256" key="9">
    <source>
        <dbReference type="ARBA" id="ARBA00022722"/>
    </source>
</evidence>
<keyword evidence="12 14" id="KW-0378">Hydrolase</keyword>
<keyword evidence="19" id="KW-1185">Reference proteome</keyword>
<accession>A0A858R7A0</accession>
<evidence type="ECO:0000256" key="13">
    <source>
        <dbReference type="ARBA" id="ARBA00023211"/>
    </source>
</evidence>
<dbReference type="PANTHER" id="PTHR10954">
    <property type="entry name" value="RIBONUCLEASE H2 SUBUNIT A"/>
    <property type="match status" value="1"/>
</dbReference>
<dbReference type="GO" id="GO:0005737">
    <property type="term" value="C:cytoplasm"/>
    <property type="evidence" value="ECO:0007669"/>
    <property type="project" value="UniProtKB-SubCell"/>
</dbReference>
<evidence type="ECO:0000256" key="5">
    <source>
        <dbReference type="ARBA" id="ARBA00007383"/>
    </source>
</evidence>
<feature type="domain" description="RNase H type-2" evidence="17">
    <location>
        <begin position="16"/>
        <end position="208"/>
    </location>
</feature>
<proteinExistence type="inferred from homology"/>
<evidence type="ECO:0000256" key="12">
    <source>
        <dbReference type="ARBA" id="ARBA00022801"/>
    </source>
</evidence>
<dbReference type="InterPro" id="IPR024567">
    <property type="entry name" value="RNase_HII/HIII_dom"/>
</dbReference>
<evidence type="ECO:0000256" key="4">
    <source>
        <dbReference type="ARBA" id="ARBA00004496"/>
    </source>
</evidence>
<dbReference type="SUPFAM" id="SSF53098">
    <property type="entry name" value="Ribonuclease H-like"/>
    <property type="match status" value="1"/>
</dbReference>
<keyword evidence="13 14" id="KW-0464">Manganese</keyword>
<comment type="similarity">
    <text evidence="5 14 16">Belongs to the RNase HII family.</text>
</comment>
<dbReference type="PROSITE" id="PS51975">
    <property type="entry name" value="RNASE_H_2"/>
    <property type="match status" value="1"/>
</dbReference>
<comment type="subcellular location">
    <subcellularLocation>
        <location evidence="4 14">Cytoplasm</location>
    </subcellularLocation>
</comment>
<feature type="binding site" evidence="14 15">
    <location>
        <position position="118"/>
    </location>
    <ligand>
        <name>a divalent metal cation</name>
        <dbReference type="ChEBI" id="CHEBI:60240"/>
    </ligand>
</feature>
<dbReference type="EC" id="3.1.26.4" evidence="6 14"/>
<dbReference type="GO" id="GO:0043137">
    <property type="term" value="P:DNA replication, removal of RNA primer"/>
    <property type="evidence" value="ECO:0007669"/>
    <property type="project" value="TreeGrafter"/>
</dbReference>
<evidence type="ECO:0000313" key="19">
    <source>
        <dbReference type="Proteomes" id="UP000501891"/>
    </source>
</evidence>
<dbReference type="CDD" id="cd07182">
    <property type="entry name" value="RNase_HII_bacteria_HII_like"/>
    <property type="match status" value="1"/>
</dbReference>
<dbReference type="GO" id="GO:0004523">
    <property type="term" value="F:RNA-DNA hybrid ribonuclease activity"/>
    <property type="evidence" value="ECO:0007669"/>
    <property type="project" value="UniProtKB-UniRule"/>
</dbReference>
<dbReference type="Pfam" id="PF01351">
    <property type="entry name" value="RNase_HII"/>
    <property type="match status" value="1"/>
</dbReference>
<name>A0A858R7A0_9PROT</name>
<dbReference type="Proteomes" id="UP000501891">
    <property type="component" value="Chromosome"/>
</dbReference>
<evidence type="ECO:0000256" key="3">
    <source>
        <dbReference type="ARBA" id="ARBA00004065"/>
    </source>
</evidence>
<reference evidence="18" key="1">
    <citation type="submission" date="2020-04" db="EMBL/GenBank/DDBJ databases">
        <title>A desert anoxygenic phototrophic bacterium fixes CO2 using RubisCO under aerobic conditions.</title>
        <authorList>
            <person name="Tang K."/>
        </authorList>
    </citation>
    <scope>NUCLEOTIDE SEQUENCE [LARGE SCALE GENOMIC DNA]</scope>
    <source>
        <strain evidence="18">MIMtkB3</strain>
    </source>
</reference>
<feature type="binding site" evidence="14 15">
    <location>
        <position position="22"/>
    </location>
    <ligand>
        <name>a divalent metal cation</name>
        <dbReference type="ChEBI" id="CHEBI:60240"/>
    </ligand>
</feature>
<dbReference type="NCBIfam" id="NF000595">
    <property type="entry name" value="PRK00015.1-3"/>
    <property type="match status" value="1"/>
</dbReference>
<keyword evidence="10 14" id="KW-0479">Metal-binding</keyword>
<dbReference type="GO" id="GO:0032299">
    <property type="term" value="C:ribonuclease H2 complex"/>
    <property type="evidence" value="ECO:0007669"/>
    <property type="project" value="TreeGrafter"/>
</dbReference>
<organism evidence="18 19">
    <name type="scientific">Aerophototrophica crusticola</name>
    <dbReference type="NCBI Taxonomy" id="1709002"/>
    <lineage>
        <taxon>Bacteria</taxon>
        <taxon>Pseudomonadati</taxon>
        <taxon>Pseudomonadota</taxon>
        <taxon>Alphaproteobacteria</taxon>
        <taxon>Rhodospirillales</taxon>
        <taxon>Rhodospirillaceae</taxon>
        <taxon>Aerophototrophica</taxon>
    </lineage>
</organism>
<dbReference type="Gene3D" id="3.30.420.10">
    <property type="entry name" value="Ribonuclease H-like superfamily/Ribonuclease H"/>
    <property type="match status" value="1"/>
</dbReference>
<dbReference type="GO" id="GO:0006298">
    <property type="term" value="P:mismatch repair"/>
    <property type="evidence" value="ECO:0007669"/>
    <property type="project" value="TreeGrafter"/>
</dbReference>
<evidence type="ECO:0000256" key="15">
    <source>
        <dbReference type="PROSITE-ProRule" id="PRU01319"/>
    </source>
</evidence>
<dbReference type="InterPro" id="IPR022898">
    <property type="entry name" value="RNase_HII"/>
</dbReference>
<dbReference type="EMBL" id="CP051775">
    <property type="protein sequence ID" value="QJE73234.1"/>
    <property type="molecule type" value="Genomic_DNA"/>
</dbReference>
<evidence type="ECO:0000256" key="1">
    <source>
        <dbReference type="ARBA" id="ARBA00000077"/>
    </source>
</evidence>
<evidence type="ECO:0000256" key="8">
    <source>
        <dbReference type="ARBA" id="ARBA00022490"/>
    </source>
</evidence>
<gene>
    <name evidence="14" type="primary">rnhB</name>
    <name evidence="18" type="ORF">HHL28_09150</name>
</gene>
<comment type="cofactor">
    <cofactor evidence="2">
        <name>Mg(2+)</name>
        <dbReference type="ChEBI" id="CHEBI:18420"/>
    </cofactor>
</comment>
<keyword evidence="9 14" id="KW-0540">Nuclease</keyword>
<keyword evidence="11 14" id="KW-0255">Endonuclease</keyword>
<dbReference type="GO" id="GO:0030145">
    <property type="term" value="F:manganese ion binding"/>
    <property type="evidence" value="ECO:0007669"/>
    <property type="project" value="UniProtKB-UniRule"/>
</dbReference>
<comment type="catalytic activity">
    <reaction evidence="1 14 15 16">
        <text>Endonucleolytic cleavage to 5'-phosphomonoester.</text>
        <dbReference type="EC" id="3.1.26.4"/>
    </reaction>
</comment>
<evidence type="ECO:0000256" key="7">
    <source>
        <dbReference type="ARBA" id="ARBA00019179"/>
    </source>
</evidence>